<dbReference type="PROSITE" id="PS00126">
    <property type="entry name" value="PDEASE_I_1"/>
    <property type="match status" value="1"/>
</dbReference>
<accession>A0AAD2G7Y7</accession>
<dbReference type="InterPro" id="IPR023088">
    <property type="entry name" value="PDEase"/>
</dbReference>
<feature type="binding site" evidence="4">
    <location>
        <begin position="253"/>
        <end position="257"/>
    </location>
    <ligand>
        <name>AMP</name>
        <dbReference type="ChEBI" id="CHEBI:456215"/>
    </ligand>
</feature>
<dbReference type="InterPro" id="IPR002073">
    <property type="entry name" value="PDEase_catalytic_dom"/>
</dbReference>
<evidence type="ECO:0000256" key="6">
    <source>
        <dbReference type="RuleBase" id="RU363067"/>
    </source>
</evidence>
<comment type="caution">
    <text evidence="9">The sequence shown here is derived from an EMBL/GenBank/DDBJ whole genome shotgun (WGS) entry which is preliminary data.</text>
</comment>
<evidence type="ECO:0000256" key="2">
    <source>
        <dbReference type="ARBA" id="ARBA00022801"/>
    </source>
</evidence>
<reference evidence="9" key="1">
    <citation type="submission" date="2023-08" db="EMBL/GenBank/DDBJ databases">
        <authorList>
            <person name="Audoor S."/>
            <person name="Bilcke G."/>
        </authorList>
    </citation>
    <scope>NUCLEOTIDE SEQUENCE</scope>
</reference>
<dbReference type="PRINTS" id="PR00387">
    <property type="entry name" value="PDIESTERASE1"/>
</dbReference>
<dbReference type="EMBL" id="CAKOGP040002203">
    <property type="protein sequence ID" value="CAJ1965505.1"/>
    <property type="molecule type" value="Genomic_DNA"/>
</dbReference>
<dbReference type="InterPro" id="IPR003607">
    <property type="entry name" value="HD/PDEase_dom"/>
</dbReference>
<proteinExistence type="inferred from homology"/>
<keyword evidence="1 5" id="KW-0479">Metal-binding</keyword>
<evidence type="ECO:0000256" key="1">
    <source>
        <dbReference type="ARBA" id="ARBA00022723"/>
    </source>
</evidence>
<sequence>MMRISNHSRKRQRGGGEQKTAEYSSTLFQFFSNNSKCLQTLCLLTLCQVVLSAYHYHNVYKTTKTFSSFGSSSTSLQFASSGNSAIPKHHPSSPVNSALHVSFAASAAANARVESVAANPLNTYTNTDKDGTTTTTTTTTTILPEWNELSGAAQTELQQMLNWDKVSTFDYPEIFRLDELTQGHSLLFMSWAIVASPYSQPLLLSSSASQQEQQEQQDNEYCNLLDAFGISPTAFMDYVRTIEQGYQKNNPYHNHIHAADVLQTLHSMLQSESYRLTKVQHFSLLLASILHDVGHDGTNNDFQVQTQSQLAIRYQNVSVLEQHHVEVGLKELDSSELLDHLPLQQRDEIRQFIAQAILHTDMAKHQEQVERASQAASTPPPPPQDDDDDDDWQAAMYLLHLCDISNPTKSTFSIWTEHVLEEFYQLGDLQKSLGLPVSFDRSVANSNSKVSIQQGFLKFLVLPAFEAMEFSNPKIMQGLYANYEYWMKQDKEEDAETAAEAAGD</sequence>
<feature type="binding site" evidence="5">
    <location>
        <position position="403"/>
    </location>
    <ligand>
        <name>Zn(2+)</name>
        <dbReference type="ChEBI" id="CHEBI:29105"/>
        <label>1</label>
    </ligand>
</feature>
<dbReference type="CDD" id="cd00077">
    <property type="entry name" value="HDc"/>
    <property type="match status" value="1"/>
</dbReference>
<dbReference type="GO" id="GO:0004114">
    <property type="term" value="F:3',5'-cyclic-nucleotide phosphodiesterase activity"/>
    <property type="evidence" value="ECO:0007669"/>
    <property type="project" value="InterPro"/>
</dbReference>
<dbReference type="Gene3D" id="1.10.1300.10">
    <property type="entry name" value="3'5'-cyclic nucleotide phosphodiesterase, catalytic domain"/>
    <property type="match status" value="1"/>
</dbReference>
<gene>
    <name evidence="9" type="ORF">CYCCA115_LOCUS21146</name>
</gene>
<dbReference type="EC" id="3.1.4.-" evidence="6"/>
<feature type="binding site" evidence="4">
    <location>
        <position position="403"/>
    </location>
    <ligand>
        <name>AMP</name>
        <dbReference type="ChEBI" id="CHEBI:456215"/>
    </ligand>
</feature>
<dbReference type="PANTHER" id="PTHR11347">
    <property type="entry name" value="CYCLIC NUCLEOTIDE PHOSPHODIESTERASE"/>
    <property type="match status" value="1"/>
</dbReference>
<protein>
    <recommendedName>
        <fullName evidence="6">Phosphodiesterase</fullName>
        <ecNumber evidence="6">3.1.4.-</ecNumber>
    </recommendedName>
</protein>
<dbReference type="PROSITE" id="PS51845">
    <property type="entry name" value="PDEASE_I_2"/>
    <property type="match status" value="1"/>
</dbReference>
<evidence type="ECO:0000313" key="9">
    <source>
        <dbReference type="EMBL" id="CAJ1965505.1"/>
    </source>
</evidence>
<feature type="region of interest" description="Disordered" evidence="7">
    <location>
        <begin position="364"/>
        <end position="390"/>
    </location>
</feature>
<keyword evidence="2 6" id="KW-0378">Hydrolase</keyword>
<keyword evidence="10" id="KW-1185">Reference proteome</keyword>
<dbReference type="Proteomes" id="UP001295423">
    <property type="component" value="Unassembled WGS sequence"/>
</dbReference>
<evidence type="ECO:0000256" key="3">
    <source>
        <dbReference type="PIRSR" id="PIRSR623088-1"/>
    </source>
</evidence>
<comment type="similarity">
    <text evidence="6">Belongs to the cyclic nucleotide phosphodiesterase family.</text>
</comment>
<dbReference type="InterPro" id="IPR036971">
    <property type="entry name" value="PDEase_catalytic_dom_sf"/>
</dbReference>
<feature type="binding site" evidence="4">
    <location>
        <position position="292"/>
    </location>
    <ligand>
        <name>AMP</name>
        <dbReference type="ChEBI" id="CHEBI:456215"/>
    </ligand>
</feature>
<feature type="binding site" evidence="5">
    <location>
        <position position="292"/>
    </location>
    <ligand>
        <name>Zn(2+)</name>
        <dbReference type="ChEBI" id="CHEBI:29105"/>
        <label>1</label>
    </ligand>
</feature>
<dbReference type="AlphaFoldDB" id="A0AAD2G7Y7"/>
<feature type="active site" description="Proton donor" evidence="3">
    <location>
        <position position="253"/>
    </location>
</feature>
<dbReference type="SUPFAM" id="SSF109604">
    <property type="entry name" value="HD-domain/PDEase-like"/>
    <property type="match status" value="1"/>
</dbReference>
<evidence type="ECO:0000256" key="4">
    <source>
        <dbReference type="PIRSR" id="PIRSR623088-2"/>
    </source>
</evidence>
<feature type="domain" description="PDEase" evidence="8">
    <location>
        <begin position="167"/>
        <end position="493"/>
    </location>
</feature>
<dbReference type="InterPro" id="IPR023174">
    <property type="entry name" value="PDEase_CS"/>
</dbReference>
<comment type="cofactor">
    <cofactor evidence="6">
        <name>a divalent metal cation</name>
        <dbReference type="ChEBI" id="CHEBI:60240"/>
    </cofactor>
    <text evidence="6">Binds 2 divalent metal cations per subunit. Site 1 may preferentially bind zinc ions, while site 2 has a preference for magnesium and/or manganese ions.</text>
</comment>
<feature type="binding site" evidence="5">
    <location>
        <position position="292"/>
    </location>
    <ligand>
        <name>Zn(2+)</name>
        <dbReference type="ChEBI" id="CHEBI:29105"/>
        <label>2</label>
    </ligand>
</feature>
<evidence type="ECO:0000259" key="8">
    <source>
        <dbReference type="PROSITE" id="PS51845"/>
    </source>
</evidence>
<evidence type="ECO:0000256" key="7">
    <source>
        <dbReference type="SAM" id="MobiDB-lite"/>
    </source>
</evidence>
<evidence type="ECO:0000256" key="5">
    <source>
        <dbReference type="PIRSR" id="PIRSR623088-3"/>
    </source>
</evidence>
<organism evidence="9 10">
    <name type="scientific">Cylindrotheca closterium</name>
    <dbReference type="NCBI Taxonomy" id="2856"/>
    <lineage>
        <taxon>Eukaryota</taxon>
        <taxon>Sar</taxon>
        <taxon>Stramenopiles</taxon>
        <taxon>Ochrophyta</taxon>
        <taxon>Bacillariophyta</taxon>
        <taxon>Bacillariophyceae</taxon>
        <taxon>Bacillariophycidae</taxon>
        <taxon>Bacillariales</taxon>
        <taxon>Bacillariaceae</taxon>
        <taxon>Cylindrotheca</taxon>
    </lineage>
</organism>
<evidence type="ECO:0000313" key="10">
    <source>
        <dbReference type="Proteomes" id="UP001295423"/>
    </source>
</evidence>
<dbReference type="Pfam" id="PF00233">
    <property type="entry name" value="PDEase_I"/>
    <property type="match status" value="1"/>
</dbReference>
<dbReference type="SMART" id="SM00471">
    <property type="entry name" value="HDc"/>
    <property type="match status" value="1"/>
</dbReference>
<feature type="binding site" evidence="5">
    <location>
        <position position="291"/>
    </location>
    <ligand>
        <name>Zn(2+)</name>
        <dbReference type="ChEBI" id="CHEBI:29105"/>
        <label>1</label>
    </ligand>
</feature>
<name>A0AAD2G7Y7_9STRA</name>
<feature type="binding site" evidence="4">
    <location>
        <position position="453"/>
    </location>
    <ligand>
        <name>AMP</name>
        <dbReference type="ChEBI" id="CHEBI:456215"/>
    </ligand>
</feature>
<dbReference type="GO" id="GO:0007165">
    <property type="term" value="P:signal transduction"/>
    <property type="evidence" value="ECO:0007669"/>
    <property type="project" value="InterPro"/>
</dbReference>
<feature type="binding site" evidence="5">
    <location>
        <position position="257"/>
    </location>
    <ligand>
        <name>Zn(2+)</name>
        <dbReference type="ChEBI" id="CHEBI:29105"/>
        <label>1</label>
    </ligand>
</feature>
<dbReference type="GO" id="GO:0046872">
    <property type="term" value="F:metal ion binding"/>
    <property type="evidence" value="ECO:0007669"/>
    <property type="project" value="UniProtKB-KW"/>
</dbReference>